<accession>A0A9C7V509</accession>
<dbReference type="Proteomes" id="UP000262210">
    <property type="component" value="Unassembled WGS sequence"/>
</dbReference>
<protein>
    <submittedName>
        <fullName evidence="2">Terminase</fullName>
    </submittedName>
</protein>
<sequence length="304" mass="32711">MLTPAQKHFQRVMAERHGKTEEQSDAARTAHEQILHRLRMDQSALRKVQSDQAKAAMKKQLLPHYEGWIDGTLEGDSGRQDEVIVTLMIWAIDTADYPLAVRIGRYVIAHDLAMPDRFRRTAATALVEELCDPILVQVKADETADLAPYLSVLDDLAQIVDGKDMPDQVLAKLFKVRGFALRSGTEADQAIALGLLRQAIKLDAGAGVKKEIERLARLVKKASLATAGEGESNAEGTDAMGTDAHAATGDGNTSSAPDADAAASSETTAVATKPSRQRRAPSKAPAKKTTGKAPVKKTKTPATE</sequence>
<evidence type="ECO:0000256" key="1">
    <source>
        <dbReference type="SAM" id="MobiDB-lite"/>
    </source>
</evidence>
<dbReference type="GO" id="GO:0003677">
    <property type="term" value="F:DNA binding"/>
    <property type="evidence" value="ECO:0007669"/>
    <property type="project" value="InterPro"/>
</dbReference>
<feature type="compositionally biased region" description="Low complexity" evidence="1">
    <location>
        <begin position="253"/>
        <end position="272"/>
    </location>
</feature>
<evidence type="ECO:0000313" key="3">
    <source>
        <dbReference type="Proteomes" id="UP000262210"/>
    </source>
</evidence>
<evidence type="ECO:0000313" key="2">
    <source>
        <dbReference type="EMBL" id="HCJ98935.1"/>
    </source>
</evidence>
<name>A0A9C7V509_9GAMM</name>
<feature type="compositionally biased region" description="Basic residues" evidence="1">
    <location>
        <begin position="275"/>
        <end position="304"/>
    </location>
</feature>
<comment type="caution">
    <text evidence="2">The sequence shown here is derived from an EMBL/GenBank/DDBJ whole genome shotgun (WGS) entry which is preliminary data.</text>
</comment>
<dbReference type="AlphaFoldDB" id="A0A9C7V509"/>
<gene>
    <name evidence="2" type="ORF">DHV72_02775</name>
</gene>
<dbReference type="GO" id="GO:0004519">
    <property type="term" value="F:endonuclease activity"/>
    <property type="evidence" value="ECO:0007669"/>
    <property type="project" value="InterPro"/>
</dbReference>
<dbReference type="RefSeq" id="WP_278430402.1">
    <property type="nucleotide sequence ID" value="NZ_DPSM01000007.1"/>
</dbReference>
<organism evidence="2 3">
    <name type="scientific">Serratia grimesii</name>
    <dbReference type="NCBI Taxonomy" id="82995"/>
    <lineage>
        <taxon>Bacteria</taxon>
        <taxon>Pseudomonadati</taxon>
        <taxon>Pseudomonadota</taxon>
        <taxon>Gammaproteobacteria</taxon>
        <taxon>Enterobacterales</taxon>
        <taxon>Yersiniaceae</taxon>
        <taxon>Serratia</taxon>
    </lineage>
</organism>
<proteinExistence type="predicted"/>
<feature type="region of interest" description="Disordered" evidence="1">
    <location>
        <begin position="226"/>
        <end position="304"/>
    </location>
</feature>
<dbReference type="EMBL" id="DPSM01000007">
    <property type="protein sequence ID" value="HCJ98935.1"/>
    <property type="molecule type" value="Genomic_DNA"/>
</dbReference>
<reference evidence="2 3" key="1">
    <citation type="journal article" date="2018" name="Nat. Biotechnol.">
        <title>A standardized bacterial taxonomy based on genome phylogeny substantially revises the tree of life.</title>
        <authorList>
            <person name="Parks D.H."/>
            <person name="Chuvochina M."/>
            <person name="Waite D.W."/>
            <person name="Rinke C."/>
            <person name="Skarshewski A."/>
            <person name="Chaumeil P.A."/>
            <person name="Hugenholtz P."/>
        </authorList>
    </citation>
    <scope>NUCLEOTIDE SEQUENCE [LARGE SCALE GENOMIC DNA]</scope>
    <source>
        <strain evidence="2">UBA11264</strain>
    </source>
</reference>
<dbReference type="Pfam" id="PF05944">
    <property type="entry name" value="Phage_term_smal"/>
    <property type="match status" value="1"/>
</dbReference>
<dbReference type="InterPro" id="IPR010270">
    <property type="entry name" value="Phage_P2_GpM"/>
</dbReference>